<evidence type="ECO:0000256" key="1">
    <source>
        <dbReference type="SAM" id="SignalP"/>
    </source>
</evidence>
<evidence type="ECO:0000313" key="2">
    <source>
        <dbReference type="EMBL" id="MBK7954194.1"/>
    </source>
</evidence>
<evidence type="ECO:0000313" key="3">
    <source>
        <dbReference type="Proteomes" id="UP000706151"/>
    </source>
</evidence>
<organism evidence="2 3">
    <name type="scientific">Candidatus Accumulibacter affinis</name>
    <dbReference type="NCBI Taxonomy" id="2954384"/>
    <lineage>
        <taxon>Bacteria</taxon>
        <taxon>Pseudomonadati</taxon>
        <taxon>Pseudomonadota</taxon>
        <taxon>Betaproteobacteria</taxon>
        <taxon>Candidatus Accumulibacter</taxon>
    </lineage>
</organism>
<feature type="signal peptide" evidence="1">
    <location>
        <begin position="1"/>
        <end position="23"/>
    </location>
</feature>
<proteinExistence type="predicted"/>
<reference evidence="2 3" key="1">
    <citation type="submission" date="2020-10" db="EMBL/GenBank/DDBJ databases">
        <title>Connecting structure to function with the recovery of over 1000 high-quality activated sludge metagenome-assembled genomes encoding full-length rRNA genes using long-read sequencing.</title>
        <authorList>
            <person name="Singleton C.M."/>
            <person name="Petriglieri F."/>
            <person name="Kristensen J.M."/>
            <person name="Kirkegaard R.H."/>
            <person name="Michaelsen T.Y."/>
            <person name="Andersen M.H."/>
            <person name="Karst S.M."/>
            <person name="Dueholm M.S."/>
            <person name="Nielsen P.H."/>
            <person name="Albertsen M."/>
        </authorList>
    </citation>
    <scope>NUCLEOTIDE SEQUENCE [LARGE SCALE GENOMIC DNA]</scope>
    <source>
        <strain evidence="2">Fred_18-Q3-R57-64_BAT3C.720</strain>
    </source>
</reference>
<comment type="caution">
    <text evidence="2">The sequence shown here is derived from an EMBL/GenBank/DDBJ whole genome shotgun (WGS) entry which is preliminary data.</text>
</comment>
<dbReference type="Proteomes" id="UP000706151">
    <property type="component" value="Unassembled WGS sequence"/>
</dbReference>
<evidence type="ECO:0008006" key="4">
    <source>
        <dbReference type="Google" id="ProtNLM"/>
    </source>
</evidence>
<accession>A0A935W4J9</accession>
<protein>
    <recommendedName>
        <fullName evidence="4">Ysc84 actin-binding domain-containing protein</fullName>
    </recommendedName>
</protein>
<gene>
    <name evidence="2" type="ORF">IPK02_09670</name>
</gene>
<name>A0A935W4J9_9PROT</name>
<feature type="chain" id="PRO_5037864691" description="Ysc84 actin-binding domain-containing protein" evidence="1">
    <location>
        <begin position="24"/>
        <end position="185"/>
    </location>
</feature>
<dbReference type="AlphaFoldDB" id="A0A935W4J9"/>
<sequence length="185" mass="18865">MRLQQMLMYGLVTFSLLSGGAIAADDKAAKQAEIRSVAQASLEKFYKAQPELRAQVAKAPGYGVFTTYGLSFLVGGGGGKGLVHNNHTKTDTFMAMAQASAGAEVGIAESETLIVFQSAKSMDWFVNKGWEGGGGGGMQAGAGGKSAGVAGGGGPGGAYYTLTKNGLQAGVGVKGTKFWKDGDLN</sequence>
<dbReference type="EMBL" id="JADJOT010000008">
    <property type="protein sequence ID" value="MBK7954194.1"/>
    <property type="molecule type" value="Genomic_DNA"/>
</dbReference>
<keyword evidence="1" id="KW-0732">Signal</keyword>